<dbReference type="EMBL" id="CCRF01000021">
    <property type="protein sequence ID" value="CEE00440.1"/>
    <property type="molecule type" value="Genomic_DNA"/>
</dbReference>
<sequence>MMHPMKRTISVLKFIGLIGLVAASFSFAMFQGGFVSWFLFGSFLPIAFYSILLNFYPIKRIDIKRVLDKTEYVNGEMVSVKIHITLPYRIPLVYLFIKDEVSERSGGRPFSGTTVSFPLFSKERTFTYHHNLLPRGEYTFHKIRIQMGDLLGLTRKEVVVEQLEKIIVYPAYIEMKYDPFKTLFESGMTAAKDVAQRDSTMAISTRTYQSGDRFSWIHWKQTARKNEIMTKEFEQRQSQDVLLILDRTPSPSFELAVKFTASIVRSAVKAGTNIGLLSYGAERQYFPVQGGEAQLRTLNYHLATVNDDLNHDFHKILETEIFLKKPGQTMIFLVCQLRKEVIEKITDLCTRNNEIGIFLIKSRLEKVKPEEAALLEYAKGKGLNAKVVRESDFTKAFER</sequence>
<dbReference type="InterPro" id="IPR002881">
    <property type="entry name" value="DUF58"/>
</dbReference>
<dbReference type="PANTHER" id="PTHR34351">
    <property type="entry name" value="SLR1927 PROTEIN-RELATED"/>
    <property type="match status" value="1"/>
</dbReference>
<keyword evidence="1" id="KW-1133">Transmembrane helix</keyword>
<keyword evidence="4" id="KW-1185">Reference proteome</keyword>
<reference evidence="3 4" key="1">
    <citation type="submission" date="2014-07" db="EMBL/GenBank/DDBJ databases">
        <authorList>
            <person name="Wibberg Daniel"/>
        </authorList>
    </citation>
    <scope>NUCLEOTIDE SEQUENCE [LARGE SCALE GENOMIC DNA]</scope>
</reference>
<dbReference type="AlphaFoldDB" id="A0A090IY39"/>
<gene>
    <name evidence="3" type="ORF">BT1A1_0585</name>
</gene>
<protein>
    <recommendedName>
        <fullName evidence="2">DUF58 domain-containing protein</fullName>
    </recommendedName>
</protein>
<evidence type="ECO:0000256" key="1">
    <source>
        <dbReference type="SAM" id="Phobius"/>
    </source>
</evidence>
<evidence type="ECO:0000259" key="2">
    <source>
        <dbReference type="Pfam" id="PF01882"/>
    </source>
</evidence>
<feature type="transmembrane region" description="Helical" evidence="1">
    <location>
        <begin position="12"/>
        <end position="30"/>
    </location>
</feature>
<feature type="domain" description="DUF58" evidence="2">
    <location>
        <begin position="205"/>
        <end position="305"/>
    </location>
</feature>
<proteinExistence type="predicted"/>
<organism evidence="3 4">
    <name type="scientific">Caldibacillus thermoamylovorans</name>
    <dbReference type="NCBI Taxonomy" id="35841"/>
    <lineage>
        <taxon>Bacteria</taxon>
        <taxon>Bacillati</taxon>
        <taxon>Bacillota</taxon>
        <taxon>Bacilli</taxon>
        <taxon>Bacillales</taxon>
        <taxon>Bacillaceae</taxon>
        <taxon>Caldibacillus</taxon>
    </lineage>
</organism>
<keyword evidence="1" id="KW-0472">Membrane</keyword>
<name>A0A090IY39_9BACI</name>
<accession>A0A090IY39</accession>
<dbReference type="Proteomes" id="UP000040576">
    <property type="component" value="Unassembled WGS sequence"/>
</dbReference>
<keyword evidence="1" id="KW-0812">Transmembrane</keyword>
<dbReference type="PANTHER" id="PTHR34351:SF2">
    <property type="entry name" value="DUF58 DOMAIN-CONTAINING PROTEIN"/>
    <property type="match status" value="1"/>
</dbReference>
<evidence type="ECO:0000313" key="4">
    <source>
        <dbReference type="Proteomes" id="UP000040576"/>
    </source>
</evidence>
<dbReference type="Pfam" id="PF01882">
    <property type="entry name" value="DUF58"/>
    <property type="match status" value="1"/>
</dbReference>
<evidence type="ECO:0000313" key="3">
    <source>
        <dbReference type="EMBL" id="CEE00440.1"/>
    </source>
</evidence>
<feature type="transmembrane region" description="Helical" evidence="1">
    <location>
        <begin position="36"/>
        <end position="56"/>
    </location>
</feature>